<dbReference type="Proteomes" id="UP001499954">
    <property type="component" value="Unassembled WGS sequence"/>
</dbReference>
<organism evidence="1 2">
    <name type="scientific">Agromyces allii</name>
    <dbReference type="NCBI Taxonomy" id="393607"/>
    <lineage>
        <taxon>Bacteria</taxon>
        <taxon>Bacillati</taxon>
        <taxon>Actinomycetota</taxon>
        <taxon>Actinomycetes</taxon>
        <taxon>Micrococcales</taxon>
        <taxon>Microbacteriaceae</taxon>
        <taxon>Agromyces</taxon>
    </lineage>
</organism>
<proteinExistence type="predicted"/>
<reference evidence="1 2" key="1">
    <citation type="journal article" date="2019" name="Int. J. Syst. Evol. Microbiol.">
        <title>The Global Catalogue of Microorganisms (GCM) 10K type strain sequencing project: providing services to taxonomists for standard genome sequencing and annotation.</title>
        <authorList>
            <consortium name="The Broad Institute Genomics Platform"/>
            <consortium name="The Broad Institute Genome Sequencing Center for Infectious Disease"/>
            <person name="Wu L."/>
            <person name="Ma J."/>
        </authorList>
    </citation>
    <scope>NUCLEOTIDE SEQUENCE [LARGE SCALE GENOMIC DNA]</scope>
    <source>
        <strain evidence="1 2">JCM 13584</strain>
    </source>
</reference>
<dbReference type="Pfam" id="PF13692">
    <property type="entry name" value="Glyco_trans_1_4"/>
    <property type="match status" value="1"/>
</dbReference>
<keyword evidence="2" id="KW-1185">Reference proteome</keyword>
<sequence>MTGAREPDAAGRPLVIEAEPAFRTAHANPYNARLYATVAAEGHTVRDLSYLRLFTRPIDVVHLHWPELTFLTGRRWRVLARLLLFRAGLRVARLRNDTKLVWTVHNVASHEQRSTPRLRAMHRRLLVEEVDALLSLSAGGLDAARAAYPELAAKPGTVTPHGHYRLDYDLSVSQADARAEHGIDEGAPVVASVGMIRSYKNIPDLVRTVVESDDEVRLVVAGKPAGQALAAEIDAAADSDPRVRLDLAFQSDAAIVAWIRASDVVVLPYRAIQNSGSAILALSADRPVVVPALGAMRELQEQVGSEWVRCYDGEFDAAELARTLEWAATPRPERAPLDRLDWGAIARSTVDAYRRVRDPGRIEDPLPEASASMTR</sequence>
<dbReference type="Gene3D" id="3.40.50.2000">
    <property type="entry name" value="Glycogen Phosphorylase B"/>
    <property type="match status" value="1"/>
</dbReference>
<dbReference type="SUPFAM" id="SSF53756">
    <property type="entry name" value="UDP-Glycosyltransferase/glycogen phosphorylase"/>
    <property type="match status" value="1"/>
</dbReference>
<evidence type="ECO:0000313" key="1">
    <source>
        <dbReference type="EMBL" id="GAA1962177.1"/>
    </source>
</evidence>
<dbReference type="CDD" id="cd03801">
    <property type="entry name" value="GT4_PimA-like"/>
    <property type="match status" value="1"/>
</dbReference>
<comment type="caution">
    <text evidence="1">The sequence shown here is derived from an EMBL/GenBank/DDBJ whole genome shotgun (WGS) entry which is preliminary data.</text>
</comment>
<accession>A0ABN2R2Q5</accession>
<name>A0ABN2R2Q5_9MICO</name>
<evidence type="ECO:0000313" key="2">
    <source>
        <dbReference type="Proteomes" id="UP001499954"/>
    </source>
</evidence>
<dbReference type="EMBL" id="BAAAMK010000008">
    <property type="protein sequence ID" value="GAA1962177.1"/>
    <property type="molecule type" value="Genomic_DNA"/>
</dbReference>
<dbReference type="RefSeq" id="WP_344315680.1">
    <property type="nucleotide sequence ID" value="NZ_BAAAMK010000008.1"/>
</dbReference>
<protein>
    <submittedName>
        <fullName evidence="1">GDP-mannose--glycolipid 4-beta-D-mannosyltransferase</fullName>
    </submittedName>
</protein>
<gene>
    <name evidence="1" type="ORF">GCM10009717_31230</name>
</gene>